<dbReference type="GeneID" id="87864287"/>
<evidence type="ECO:0000313" key="3">
    <source>
        <dbReference type="Proteomes" id="UP001278500"/>
    </source>
</evidence>
<reference evidence="2" key="2">
    <citation type="submission" date="2023-06" db="EMBL/GenBank/DDBJ databases">
        <authorList>
            <consortium name="Lawrence Berkeley National Laboratory"/>
            <person name="Haridas S."/>
            <person name="Hensen N."/>
            <person name="Bonometti L."/>
            <person name="Westerberg I."/>
            <person name="Brannstrom I.O."/>
            <person name="Guillou S."/>
            <person name="Cros-Aarteil S."/>
            <person name="Calhoun S."/>
            <person name="Kuo A."/>
            <person name="Mondo S."/>
            <person name="Pangilinan J."/>
            <person name="Riley R."/>
            <person name="Labutti K."/>
            <person name="Andreopoulos B."/>
            <person name="Lipzen A."/>
            <person name="Chen C."/>
            <person name="Yanf M."/>
            <person name="Daum C."/>
            <person name="Ng V."/>
            <person name="Clum A."/>
            <person name="Steindorff A."/>
            <person name="Ohm R."/>
            <person name="Martin F."/>
            <person name="Silar P."/>
            <person name="Natvig D."/>
            <person name="Lalanne C."/>
            <person name="Gautier V."/>
            <person name="Ament-Velasquez S.L."/>
            <person name="Kruys A."/>
            <person name="Hutchinson M.I."/>
            <person name="Powell A.J."/>
            <person name="Barry K."/>
            <person name="Miller A.N."/>
            <person name="Grigoriev I.V."/>
            <person name="Debuchy R."/>
            <person name="Gladieux P."/>
            <person name="Thoren M.H."/>
            <person name="Johannesson H."/>
        </authorList>
    </citation>
    <scope>NUCLEOTIDE SEQUENCE</scope>
    <source>
        <strain evidence="2">CBS 560.94</strain>
    </source>
</reference>
<feature type="compositionally biased region" description="Basic residues" evidence="1">
    <location>
        <begin position="871"/>
        <end position="883"/>
    </location>
</feature>
<dbReference type="AlphaFoldDB" id="A0AAE0MP88"/>
<feature type="compositionally biased region" description="Polar residues" evidence="1">
    <location>
        <begin position="23"/>
        <end position="35"/>
    </location>
</feature>
<feature type="compositionally biased region" description="Polar residues" evidence="1">
    <location>
        <begin position="794"/>
        <end position="807"/>
    </location>
</feature>
<feature type="compositionally biased region" description="Acidic residues" evidence="1">
    <location>
        <begin position="783"/>
        <end position="793"/>
    </location>
</feature>
<feature type="compositionally biased region" description="Low complexity" evidence="1">
    <location>
        <begin position="927"/>
        <end position="939"/>
    </location>
</feature>
<feature type="region of interest" description="Disordered" evidence="1">
    <location>
        <begin position="679"/>
        <end position="952"/>
    </location>
</feature>
<feature type="compositionally biased region" description="Low complexity" evidence="1">
    <location>
        <begin position="884"/>
        <end position="904"/>
    </location>
</feature>
<protein>
    <submittedName>
        <fullName evidence="2">Uncharacterized protein</fullName>
    </submittedName>
</protein>
<comment type="caution">
    <text evidence="2">The sequence shown here is derived from an EMBL/GenBank/DDBJ whole genome shotgun (WGS) entry which is preliminary data.</text>
</comment>
<proteinExistence type="predicted"/>
<feature type="region of interest" description="Disordered" evidence="1">
    <location>
        <begin position="53"/>
        <end position="138"/>
    </location>
</feature>
<keyword evidence="3" id="KW-1185">Reference proteome</keyword>
<feature type="compositionally biased region" description="Low complexity" evidence="1">
    <location>
        <begin position="770"/>
        <end position="782"/>
    </location>
</feature>
<dbReference type="EMBL" id="JAUEPP010000006">
    <property type="protein sequence ID" value="KAK3340380.1"/>
    <property type="molecule type" value="Genomic_DNA"/>
</dbReference>
<evidence type="ECO:0000256" key="1">
    <source>
        <dbReference type="SAM" id="MobiDB-lite"/>
    </source>
</evidence>
<gene>
    <name evidence="2" type="ORF">B0H65DRAFT_472184</name>
</gene>
<feature type="compositionally biased region" description="Gly residues" evidence="1">
    <location>
        <begin position="905"/>
        <end position="915"/>
    </location>
</feature>
<feature type="compositionally biased region" description="Low complexity" evidence="1">
    <location>
        <begin position="713"/>
        <end position="722"/>
    </location>
</feature>
<feature type="compositionally biased region" description="Low complexity" evidence="1">
    <location>
        <begin position="737"/>
        <end position="749"/>
    </location>
</feature>
<dbReference type="Proteomes" id="UP001278500">
    <property type="component" value="Unassembled WGS sequence"/>
</dbReference>
<feature type="compositionally biased region" description="Acidic residues" evidence="1">
    <location>
        <begin position="750"/>
        <end position="769"/>
    </location>
</feature>
<reference evidence="2" key="1">
    <citation type="journal article" date="2023" name="Mol. Phylogenet. Evol.">
        <title>Genome-scale phylogeny and comparative genomics of the fungal order Sordariales.</title>
        <authorList>
            <person name="Hensen N."/>
            <person name="Bonometti L."/>
            <person name="Westerberg I."/>
            <person name="Brannstrom I.O."/>
            <person name="Guillou S."/>
            <person name="Cros-Aarteil S."/>
            <person name="Calhoun S."/>
            <person name="Haridas S."/>
            <person name="Kuo A."/>
            <person name="Mondo S."/>
            <person name="Pangilinan J."/>
            <person name="Riley R."/>
            <person name="LaButti K."/>
            <person name="Andreopoulos B."/>
            <person name="Lipzen A."/>
            <person name="Chen C."/>
            <person name="Yan M."/>
            <person name="Daum C."/>
            <person name="Ng V."/>
            <person name="Clum A."/>
            <person name="Steindorff A."/>
            <person name="Ohm R.A."/>
            <person name="Martin F."/>
            <person name="Silar P."/>
            <person name="Natvig D.O."/>
            <person name="Lalanne C."/>
            <person name="Gautier V."/>
            <person name="Ament-Velasquez S.L."/>
            <person name="Kruys A."/>
            <person name="Hutchinson M.I."/>
            <person name="Powell A.J."/>
            <person name="Barry K."/>
            <person name="Miller A.N."/>
            <person name="Grigoriev I.V."/>
            <person name="Debuchy R."/>
            <person name="Gladieux P."/>
            <person name="Hiltunen Thoren M."/>
            <person name="Johannesson H."/>
        </authorList>
    </citation>
    <scope>NUCLEOTIDE SEQUENCE</scope>
    <source>
        <strain evidence="2">CBS 560.94</strain>
    </source>
</reference>
<feature type="region of interest" description="Disordered" evidence="1">
    <location>
        <begin position="1"/>
        <end position="37"/>
    </location>
</feature>
<evidence type="ECO:0000313" key="2">
    <source>
        <dbReference type="EMBL" id="KAK3340380.1"/>
    </source>
</evidence>
<feature type="compositionally biased region" description="Acidic residues" evidence="1">
    <location>
        <begin position="834"/>
        <end position="861"/>
    </location>
</feature>
<organism evidence="2 3">
    <name type="scientific">Neurospora tetraspora</name>
    <dbReference type="NCBI Taxonomy" id="94610"/>
    <lineage>
        <taxon>Eukaryota</taxon>
        <taxon>Fungi</taxon>
        <taxon>Dikarya</taxon>
        <taxon>Ascomycota</taxon>
        <taxon>Pezizomycotina</taxon>
        <taxon>Sordariomycetes</taxon>
        <taxon>Sordariomycetidae</taxon>
        <taxon>Sordariales</taxon>
        <taxon>Sordariaceae</taxon>
        <taxon>Neurospora</taxon>
    </lineage>
</organism>
<feature type="compositionally biased region" description="Polar residues" evidence="1">
    <location>
        <begin position="87"/>
        <end position="101"/>
    </location>
</feature>
<dbReference type="RefSeq" id="XP_062679322.1">
    <property type="nucleotide sequence ID" value="XM_062827133.1"/>
</dbReference>
<accession>A0AAE0MP88</accession>
<sequence>MDYSPPTSPQPSWQSTKRRPPHQTGTAHEQAQPWTATRCHRLLRPLLAHLGALKKEKARKSGVSESTDDGNGPSNGSPSKRQGRGGSKQTTYSGKTSSRAHLTTPEKPRRQRAGRRPVQENAVPTPYLRHTTNNHLASSPAQPVLFAPAESSSASDHGGSAKCIHRGCKGGRCMLEASLRCLREMVDPEMYSIYESVFRALDALLRATCPPESQPSGSSKSFLAMCLRRIPDYITELEYWEKKDAEANKTKSVIQESKASFDIYSELESLGALGGWKHLRIVVRAHGVKIIQGAIRDGLVEDRVATTLIGLCCMYLPFVESQDLINVFISRQYPPPDPSVRDGLTVKAPGLFPLWAFGFGNGKTKRFMLGKLADLFADGSLPAEWMLVDAFKTTRLDAMAKMFYGAGQDCVDFLITMINVLSPLMSEGRQKKKPAPTSCSSADIASPQMARGVLTGFMAALVHQVLRHLDDPDREEAALTQSQRAVFVHRVRYIFRTYLLHARKTAGLPSPAVYLISLCDFLAFGTESSASTIASTAWIGAKSSHRNDRLSQQYSTTLAVLTTIVHTYSREIGATSAHAYIPQVCEKIKPLQAPGNLPYHPFENIEVDVAFAVAFETNDLQDLAYAEKLWAQKKSVSCPHAMMKAKPYYEERIRRRKESEGKSFAGFKWDDALSEWVTVDSPEPPVGAGGGRTTRRSTGCPPIMKAIQRYPPTAASASTSTSVPNPRQTRGTRLLRSSSASTATPTTVDTTDDNIDANDDDDLEDDDASSETTTATSQTDADVASDSDWDSDFETSNVVGPNETYQQIPPPPPPRTQPQLRRLTGKRKLNPLETEVEDEDTEQEEDSNEDDNDDDDDDDLSAPEPPPSRVTGRRRPLAKRPRTRASLAAVTATSSASASASGSASGSGSGSGTSGGSTTARRRSSLRRSAGSSSGSGRAVHGGEETSEDELG</sequence>
<name>A0AAE0MP88_9PEZI</name>